<organism evidence="1 2">
    <name type="scientific">Armillaria luteobubalina</name>
    <dbReference type="NCBI Taxonomy" id="153913"/>
    <lineage>
        <taxon>Eukaryota</taxon>
        <taxon>Fungi</taxon>
        <taxon>Dikarya</taxon>
        <taxon>Basidiomycota</taxon>
        <taxon>Agaricomycotina</taxon>
        <taxon>Agaricomycetes</taxon>
        <taxon>Agaricomycetidae</taxon>
        <taxon>Agaricales</taxon>
        <taxon>Marasmiineae</taxon>
        <taxon>Physalacriaceae</taxon>
        <taxon>Armillaria</taxon>
    </lineage>
</organism>
<protein>
    <submittedName>
        <fullName evidence="1">Uncharacterized protein</fullName>
    </submittedName>
</protein>
<evidence type="ECO:0000313" key="1">
    <source>
        <dbReference type="EMBL" id="KAK0481074.1"/>
    </source>
</evidence>
<gene>
    <name evidence="1" type="ORF">EDD18DRAFT_1363318</name>
</gene>
<evidence type="ECO:0000313" key="2">
    <source>
        <dbReference type="Proteomes" id="UP001175228"/>
    </source>
</evidence>
<name>A0AA39PBP4_9AGAR</name>
<dbReference type="Proteomes" id="UP001175228">
    <property type="component" value="Unassembled WGS sequence"/>
</dbReference>
<accession>A0AA39PBP4</accession>
<sequence>MTTTQPAVLLDPGQAILQKIHDRIPFLPDSVDLGTPDDMLTQFSENIFPEMAGRDSDVWTYVHGALTPFFGYNMSIESVQTLICQGRYGIEGFCDWIESSIVKLGINGALLEGKLYTVLQAINGFIPVSPSFALGSDGVNKPADIDDQCEIIDIDSFKSMDVPTLISISSQTKEASPTITNGTSAGAVSLLF</sequence>
<dbReference type="AlphaFoldDB" id="A0AA39PBP4"/>
<comment type="caution">
    <text evidence="1">The sequence shown here is derived from an EMBL/GenBank/DDBJ whole genome shotgun (WGS) entry which is preliminary data.</text>
</comment>
<keyword evidence="2" id="KW-1185">Reference proteome</keyword>
<proteinExistence type="predicted"/>
<dbReference type="EMBL" id="JAUEPU010000075">
    <property type="protein sequence ID" value="KAK0481074.1"/>
    <property type="molecule type" value="Genomic_DNA"/>
</dbReference>
<reference evidence="1" key="1">
    <citation type="submission" date="2023-06" db="EMBL/GenBank/DDBJ databases">
        <authorList>
            <consortium name="Lawrence Berkeley National Laboratory"/>
            <person name="Ahrendt S."/>
            <person name="Sahu N."/>
            <person name="Indic B."/>
            <person name="Wong-Bajracharya J."/>
            <person name="Merenyi Z."/>
            <person name="Ke H.-M."/>
            <person name="Monk M."/>
            <person name="Kocsube S."/>
            <person name="Drula E."/>
            <person name="Lipzen A."/>
            <person name="Balint B."/>
            <person name="Henrissat B."/>
            <person name="Andreopoulos B."/>
            <person name="Martin F.M."/>
            <person name="Harder C.B."/>
            <person name="Rigling D."/>
            <person name="Ford K.L."/>
            <person name="Foster G.D."/>
            <person name="Pangilinan J."/>
            <person name="Papanicolaou A."/>
            <person name="Barry K."/>
            <person name="LaButti K."/>
            <person name="Viragh M."/>
            <person name="Koriabine M."/>
            <person name="Yan M."/>
            <person name="Riley R."/>
            <person name="Champramary S."/>
            <person name="Plett K.L."/>
            <person name="Tsai I.J."/>
            <person name="Slot J."/>
            <person name="Sipos G."/>
            <person name="Plett J."/>
            <person name="Nagy L.G."/>
            <person name="Grigoriev I.V."/>
        </authorList>
    </citation>
    <scope>NUCLEOTIDE SEQUENCE</scope>
    <source>
        <strain evidence="1">HWK02</strain>
    </source>
</reference>